<dbReference type="PANTHER" id="PTHR14740:SF3">
    <property type="entry name" value="CASPASE ACTIVITY AND APOPTOSIS INHIBITOR 1"/>
    <property type="match status" value="1"/>
</dbReference>
<dbReference type="PANTHER" id="PTHR14740">
    <property type="entry name" value="CASPASE ACTIVITY AND APOPTOSIS INHIBITOR 1"/>
    <property type="match status" value="1"/>
</dbReference>
<dbReference type="InterPro" id="IPR038991">
    <property type="entry name" value="CAAP1"/>
</dbReference>
<name>A0A8C6UBR5_9GOBI</name>
<sequence>MLQQCFHVLGERKLRKMLPDELKDSCLEDIKKMCWEQLESISEQNLLQILTGKFSTQLCHENEITKGNINIIDCENAYSVTCKQSTKCLHIFVTEVGVSSEESDVLSINADTYDSDIEPVLEAPIVPLPKEPKKDIQSDIDKSVSEILSFSASGPTPPSVDQTQATGAAQSVPATGVVCQPSIQQLELLELEMRARAIKALMKASKKTTD</sequence>
<dbReference type="Ensembl" id="ENSNMLT00000034014.1">
    <property type="protein sequence ID" value="ENSNMLP00000030500.1"/>
    <property type="gene ID" value="ENSNMLG00000019233.1"/>
</dbReference>
<evidence type="ECO:0000313" key="2">
    <source>
        <dbReference type="Proteomes" id="UP000694523"/>
    </source>
</evidence>
<protein>
    <submittedName>
        <fullName evidence="1">Caspase activity and apoptosis inhibitor 1</fullName>
    </submittedName>
</protein>
<organism evidence="1 2">
    <name type="scientific">Neogobius melanostomus</name>
    <name type="common">round goby</name>
    <dbReference type="NCBI Taxonomy" id="47308"/>
    <lineage>
        <taxon>Eukaryota</taxon>
        <taxon>Metazoa</taxon>
        <taxon>Chordata</taxon>
        <taxon>Craniata</taxon>
        <taxon>Vertebrata</taxon>
        <taxon>Euteleostomi</taxon>
        <taxon>Actinopterygii</taxon>
        <taxon>Neopterygii</taxon>
        <taxon>Teleostei</taxon>
        <taxon>Neoteleostei</taxon>
        <taxon>Acanthomorphata</taxon>
        <taxon>Gobiaria</taxon>
        <taxon>Gobiiformes</taxon>
        <taxon>Gobioidei</taxon>
        <taxon>Gobiidae</taxon>
        <taxon>Benthophilinae</taxon>
        <taxon>Neogobiini</taxon>
        <taxon>Neogobius</taxon>
    </lineage>
</organism>
<dbReference type="Proteomes" id="UP000694523">
    <property type="component" value="Unplaced"/>
</dbReference>
<evidence type="ECO:0000313" key="1">
    <source>
        <dbReference type="Ensembl" id="ENSNMLP00000030500.1"/>
    </source>
</evidence>
<accession>A0A8C6UBR5</accession>
<dbReference type="GO" id="GO:0042981">
    <property type="term" value="P:regulation of apoptotic process"/>
    <property type="evidence" value="ECO:0007669"/>
    <property type="project" value="InterPro"/>
</dbReference>
<dbReference type="AlphaFoldDB" id="A0A8C6UBR5"/>
<dbReference type="Pfam" id="PF15335">
    <property type="entry name" value="CAAP1"/>
    <property type="match status" value="1"/>
</dbReference>
<reference evidence="1" key="2">
    <citation type="submission" date="2025-09" db="UniProtKB">
        <authorList>
            <consortium name="Ensembl"/>
        </authorList>
    </citation>
    <scope>IDENTIFICATION</scope>
</reference>
<proteinExistence type="predicted"/>
<reference evidence="1" key="1">
    <citation type="submission" date="2025-08" db="UniProtKB">
        <authorList>
            <consortium name="Ensembl"/>
        </authorList>
    </citation>
    <scope>IDENTIFICATION</scope>
</reference>
<keyword evidence="2" id="KW-1185">Reference proteome</keyword>